<dbReference type="EMBL" id="ANIZ01000302">
    <property type="protein sequence ID" value="ETI55528.1"/>
    <property type="molecule type" value="Genomic_DNA"/>
</dbReference>
<proteinExistence type="predicted"/>
<dbReference type="HOGENOM" id="CLU_2611255_0_0_1"/>
<sequence>MDSIGTRTVWDCNSGKEKTRVTSTLLADPRANPDIPVLLIWDVFSGHWTSEVQECAKELNVVLLKVFGRYSTMTNYMMF</sequence>
<dbReference type="AlphaFoldDB" id="V9FXN9"/>
<reference evidence="1 2" key="1">
    <citation type="submission" date="2013-11" db="EMBL/GenBank/DDBJ databases">
        <title>The Genome Sequence of Phytophthora parasitica P1569.</title>
        <authorList>
            <consortium name="The Broad Institute Genomics Platform"/>
            <person name="Russ C."/>
            <person name="Tyler B."/>
            <person name="Panabieres F."/>
            <person name="Shan W."/>
            <person name="Tripathy S."/>
            <person name="Grunwald N."/>
            <person name="Machado M."/>
            <person name="Johnson C.S."/>
            <person name="Arredondo F."/>
            <person name="Hong C."/>
            <person name="Coffey M."/>
            <person name="Young S.K."/>
            <person name="Zeng Q."/>
            <person name="Gargeya S."/>
            <person name="Fitzgerald M."/>
            <person name="Abouelleil A."/>
            <person name="Alvarado L."/>
            <person name="Chapman S.B."/>
            <person name="Gainer-Dewar J."/>
            <person name="Goldberg J."/>
            <person name="Griggs A."/>
            <person name="Gujja S."/>
            <person name="Hansen M."/>
            <person name="Howarth C."/>
            <person name="Imamovic A."/>
            <person name="Ireland A."/>
            <person name="Larimer J."/>
            <person name="McCowan C."/>
            <person name="Murphy C."/>
            <person name="Pearson M."/>
            <person name="Poon T.W."/>
            <person name="Priest M."/>
            <person name="Roberts A."/>
            <person name="Saif S."/>
            <person name="Shea T."/>
            <person name="Sykes S."/>
            <person name="Wortman J."/>
            <person name="Nusbaum C."/>
            <person name="Birren B."/>
        </authorList>
    </citation>
    <scope>NUCLEOTIDE SEQUENCE [LARGE SCALE GENOMIC DNA]</scope>
    <source>
        <strain evidence="1 2">P1569</strain>
    </source>
</reference>
<dbReference type="Proteomes" id="UP000018721">
    <property type="component" value="Unassembled WGS sequence"/>
</dbReference>
<name>V9FXN9_PHYNI</name>
<dbReference type="OrthoDB" id="88412at2759"/>
<accession>V9FXN9</accession>
<comment type="caution">
    <text evidence="1">The sequence shown here is derived from an EMBL/GenBank/DDBJ whole genome shotgun (WGS) entry which is preliminary data.</text>
</comment>
<gene>
    <name evidence="1" type="ORF">F443_01807</name>
</gene>
<protein>
    <recommendedName>
        <fullName evidence="3">DDE-1 domain-containing protein</fullName>
    </recommendedName>
</protein>
<keyword evidence="2" id="KW-1185">Reference proteome</keyword>
<organism evidence="1 2">
    <name type="scientific">Phytophthora nicotianae P1569</name>
    <dbReference type="NCBI Taxonomy" id="1317065"/>
    <lineage>
        <taxon>Eukaryota</taxon>
        <taxon>Sar</taxon>
        <taxon>Stramenopiles</taxon>
        <taxon>Oomycota</taxon>
        <taxon>Peronosporomycetes</taxon>
        <taxon>Peronosporales</taxon>
        <taxon>Peronosporaceae</taxon>
        <taxon>Phytophthora</taxon>
    </lineage>
</organism>
<evidence type="ECO:0000313" key="2">
    <source>
        <dbReference type="Proteomes" id="UP000018721"/>
    </source>
</evidence>
<evidence type="ECO:0000313" key="1">
    <source>
        <dbReference type="EMBL" id="ETI55528.1"/>
    </source>
</evidence>
<evidence type="ECO:0008006" key="3">
    <source>
        <dbReference type="Google" id="ProtNLM"/>
    </source>
</evidence>